<feature type="transmembrane region" description="Helical" evidence="1">
    <location>
        <begin position="82"/>
        <end position="99"/>
    </location>
</feature>
<feature type="transmembrane region" description="Helical" evidence="1">
    <location>
        <begin position="157"/>
        <end position="173"/>
    </location>
</feature>
<accession>A0A417YYF2</accession>
<feature type="transmembrane region" description="Helical" evidence="1">
    <location>
        <begin position="369"/>
        <end position="387"/>
    </location>
</feature>
<comment type="caution">
    <text evidence="2">The sequence shown here is derived from an EMBL/GenBank/DDBJ whole genome shotgun (WGS) entry which is preliminary data.</text>
</comment>
<feature type="transmembrane region" description="Helical" evidence="1">
    <location>
        <begin position="180"/>
        <end position="198"/>
    </location>
</feature>
<feature type="transmembrane region" description="Helical" evidence="1">
    <location>
        <begin position="229"/>
        <end position="255"/>
    </location>
</feature>
<name>A0A417YYF2_9BACI</name>
<feature type="transmembrane region" description="Helical" evidence="1">
    <location>
        <begin position="342"/>
        <end position="363"/>
    </location>
</feature>
<keyword evidence="3" id="KW-1185">Reference proteome</keyword>
<sequence length="399" mass="45730">MAIKQTYMTASILFVFFCTFGIMNTAIKPFDLFFVIVAGLFFIAKKQNIEALRDIRFINYALLVFISVSLLSVLSSHTLNQGFSYFIHTLFMIAIYYFLSITIRSKKEFKAILWGYICTVLISSLAVILQKIGVIDDIGTWFQGVRAQGFFMDPNDFSPFLILAIILLIEKAFSYQYFSLKYMFFCALAGMVTFVLLAGMSRAAILNLFIVFVIYLFYTLFYKKKVAQVVMLAGLLGAGSFMIMTMAGDSIIHYLSVRFASSSLVLQSYDWDRFFFQQQGILLGSTNLFGIGPGQFELQFSYATHNLFVRIIAENGWISFLSFSAIVLYILFLLVHYRKQEVWNLPVYIFLAVYIGVIVNSFFLDTLHWRYLWFIMGLCTIIINQAAKIKKGKQSHSLV</sequence>
<dbReference type="RefSeq" id="WP_118919462.1">
    <property type="nucleotide sequence ID" value="NZ_QWEG01000002.1"/>
</dbReference>
<dbReference type="EMBL" id="QWEG01000002">
    <property type="protein sequence ID" value="RHW42766.1"/>
    <property type="molecule type" value="Genomic_DNA"/>
</dbReference>
<feature type="transmembrane region" description="Helical" evidence="1">
    <location>
        <begin position="204"/>
        <end position="222"/>
    </location>
</feature>
<evidence type="ECO:0000313" key="3">
    <source>
        <dbReference type="Proteomes" id="UP000284416"/>
    </source>
</evidence>
<feature type="transmembrane region" description="Helical" evidence="1">
    <location>
        <begin position="7"/>
        <end position="23"/>
    </location>
</feature>
<gene>
    <name evidence="2" type="ORF">D1B31_04075</name>
</gene>
<dbReference type="InterPro" id="IPR051533">
    <property type="entry name" value="WaaL-like"/>
</dbReference>
<feature type="transmembrane region" description="Helical" evidence="1">
    <location>
        <begin position="29"/>
        <end position="45"/>
    </location>
</feature>
<dbReference type="PANTHER" id="PTHR37422">
    <property type="entry name" value="TEICHURONIC ACID BIOSYNTHESIS PROTEIN TUAE"/>
    <property type="match status" value="1"/>
</dbReference>
<protein>
    <recommendedName>
        <fullName evidence="4">O-antigen ligase domain-containing protein</fullName>
    </recommendedName>
</protein>
<keyword evidence="1" id="KW-1133">Transmembrane helix</keyword>
<evidence type="ECO:0008006" key="4">
    <source>
        <dbReference type="Google" id="ProtNLM"/>
    </source>
</evidence>
<reference evidence="2 3" key="1">
    <citation type="journal article" date="2017" name="Int. J. Syst. Evol. Microbiol.">
        <title>Bacillus notoginsengisoli sp. nov., a novel bacterium isolated from the rhizosphere of Panax notoginseng.</title>
        <authorList>
            <person name="Zhang M.Y."/>
            <person name="Cheng J."/>
            <person name="Cai Y."/>
            <person name="Zhang T.Y."/>
            <person name="Wu Y.Y."/>
            <person name="Manikprabhu D."/>
            <person name="Li W.J."/>
            <person name="Zhang Y.X."/>
        </authorList>
    </citation>
    <scope>NUCLEOTIDE SEQUENCE [LARGE SCALE GENOMIC DNA]</scope>
    <source>
        <strain evidence="2 3">JCM 30743</strain>
    </source>
</reference>
<feature type="transmembrane region" description="Helical" evidence="1">
    <location>
        <begin position="316"/>
        <end position="335"/>
    </location>
</feature>
<keyword evidence="1" id="KW-0472">Membrane</keyword>
<evidence type="ECO:0000313" key="2">
    <source>
        <dbReference type="EMBL" id="RHW42766.1"/>
    </source>
</evidence>
<dbReference type="AlphaFoldDB" id="A0A417YYF2"/>
<dbReference type="OrthoDB" id="9796592at2"/>
<proteinExistence type="predicted"/>
<evidence type="ECO:0000256" key="1">
    <source>
        <dbReference type="SAM" id="Phobius"/>
    </source>
</evidence>
<feature type="transmembrane region" description="Helical" evidence="1">
    <location>
        <begin position="57"/>
        <end position="76"/>
    </location>
</feature>
<dbReference type="Proteomes" id="UP000284416">
    <property type="component" value="Unassembled WGS sequence"/>
</dbReference>
<organism evidence="2 3">
    <name type="scientific">Neobacillus notoginsengisoli</name>
    <dbReference type="NCBI Taxonomy" id="1578198"/>
    <lineage>
        <taxon>Bacteria</taxon>
        <taxon>Bacillati</taxon>
        <taxon>Bacillota</taxon>
        <taxon>Bacilli</taxon>
        <taxon>Bacillales</taxon>
        <taxon>Bacillaceae</taxon>
        <taxon>Neobacillus</taxon>
    </lineage>
</organism>
<dbReference type="PANTHER" id="PTHR37422:SF13">
    <property type="entry name" value="LIPOPOLYSACCHARIDE BIOSYNTHESIS PROTEIN PA4999-RELATED"/>
    <property type="match status" value="1"/>
</dbReference>
<keyword evidence="1" id="KW-0812">Transmembrane</keyword>
<feature type="transmembrane region" description="Helical" evidence="1">
    <location>
        <begin position="111"/>
        <end position="129"/>
    </location>
</feature>